<dbReference type="Gramene" id="ERN11215">
    <property type="protein sequence ID" value="ERN11215"/>
    <property type="gene ID" value="AMTR_s00024p00220360"/>
</dbReference>
<accession>W1PVB5</accession>
<evidence type="ECO:0000256" key="1">
    <source>
        <dbReference type="SAM" id="SignalP"/>
    </source>
</evidence>
<evidence type="ECO:0000313" key="3">
    <source>
        <dbReference type="Proteomes" id="UP000017836"/>
    </source>
</evidence>
<dbReference type="Proteomes" id="UP000017836">
    <property type="component" value="Unassembled WGS sequence"/>
</dbReference>
<evidence type="ECO:0000313" key="2">
    <source>
        <dbReference type="EMBL" id="ERN11215.1"/>
    </source>
</evidence>
<dbReference type="HOGENOM" id="CLU_2743405_0_0_1"/>
<keyword evidence="1" id="KW-0732">Signal</keyword>
<sequence>MHGSYKLLAICLCSSGPCALMVGVDFRNMAYDQVIGCLLAFLNDIARNHISSNCSIAWSPREALSEWRSRI</sequence>
<proteinExistence type="predicted"/>
<organism evidence="2 3">
    <name type="scientific">Amborella trichopoda</name>
    <dbReference type="NCBI Taxonomy" id="13333"/>
    <lineage>
        <taxon>Eukaryota</taxon>
        <taxon>Viridiplantae</taxon>
        <taxon>Streptophyta</taxon>
        <taxon>Embryophyta</taxon>
        <taxon>Tracheophyta</taxon>
        <taxon>Spermatophyta</taxon>
        <taxon>Magnoliopsida</taxon>
        <taxon>Amborellales</taxon>
        <taxon>Amborellaceae</taxon>
        <taxon>Amborella</taxon>
    </lineage>
</organism>
<name>W1PVB5_AMBTC</name>
<gene>
    <name evidence="2" type="ORF">AMTR_s00024p00220360</name>
</gene>
<dbReference type="AlphaFoldDB" id="W1PVB5"/>
<reference evidence="3" key="1">
    <citation type="journal article" date="2013" name="Science">
        <title>The Amborella genome and the evolution of flowering plants.</title>
        <authorList>
            <consortium name="Amborella Genome Project"/>
        </authorList>
    </citation>
    <scope>NUCLEOTIDE SEQUENCE [LARGE SCALE GENOMIC DNA]</scope>
</reference>
<evidence type="ECO:0008006" key="4">
    <source>
        <dbReference type="Google" id="ProtNLM"/>
    </source>
</evidence>
<feature type="signal peptide" evidence="1">
    <location>
        <begin position="1"/>
        <end position="19"/>
    </location>
</feature>
<keyword evidence="3" id="KW-1185">Reference proteome</keyword>
<protein>
    <recommendedName>
        <fullName evidence="4">Secreted protein</fullName>
    </recommendedName>
</protein>
<feature type="chain" id="PRO_5004807860" description="Secreted protein" evidence="1">
    <location>
        <begin position="20"/>
        <end position="71"/>
    </location>
</feature>
<dbReference type="EMBL" id="KI392710">
    <property type="protein sequence ID" value="ERN11215.1"/>
    <property type="molecule type" value="Genomic_DNA"/>
</dbReference>